<keyword evidence="6 7" id="KW-0067">ATP-binding</keyword>
<evidence type="ECO:0000313" key="11">
    <source>
        <dbReference type="Proteomes" id="UP001500403"/>
    </source>
</evidence>
<keyword evidence="4 7" id="KW-0547">Nucleotide-binding</keyword>
<protein>
    <recommendedName>
        <fullName evidence="1">non-specific serine/threonine protein kinase</fullName>
        <ecNumber evidence="1">2.7.11.1</ecNumber>
    </recommendedName>
</protein>
<dbReference type="Gene3D" id="1.10.510.10">
    <property type="entry name" value="Transferase(Phosphotransferase) domain 1"/>
    <property type="match status" value="1"/>
</dbReference>
<comment type="caution">
    <text evidence="10">The sequence shown here is derived from an EMBL/GenBank/DDBJ whole genome shotgun (WGS) entry which is preliminary data.</text>
</comment>
<dbReference type="InterPro" id="IPR008271">
    <property type="entry name" value="Ser/Thr_kinase_AS"/>
</dbReference>
<evidence type="ECO:0000256" key="2">
    <source>
        <dbReference type="ARBA" id="ARBA00022527"/>
    </source>
</evidence>
<dbReference type="EMBL" id="BAAAUD010000029">
    <property type="protein sequence ID" value="GAA2940881.1"/>
    <property type="molecule type" value="Genomic_DNA"/>
</dbReference>
<gene>
    <name evidence="10" type="ORF">GCM10010446_27660</name>
</gene>
<sequence>MDHSHRMTGEAVGGSRLIAGRYRIGDRLGSGGMGTVWQATDELLDRQVAVKELHFGGDEPGSTAADAQMRRERALREARTVAQLVHPHVIVVHDIVEDPGTGLSYIIMELIDGDSLADRIAAEGPVAPREAARIGLALVRALRMAHERGVLHRDLKPANVLLEAGSGRVVLTDFGVARLSGGTTITNAGSFVGSPEYTAPERMEGVGAGPASDMWSLGVLLCTAVSGESPFHRDSLGGVLCAVMHDPIQAPVAAGPLLPVVQRLLERDPERRLGAAETERLLLAVLATGVAPEAPYSATQPNLPLTPGPAARPRAGGVRGALVAGALVVVTAGAGAGTAALFLDGDDGGGGRGGNGRTDTASTRTVTSTVSGNGNGEGEGPPASSGTGATARTPPAGYRKVTDPAGFTLAVPEGYHRSADNDRVSYMSPDRSVRIGVRQQIPVAGGPLGAMRLAHANGPQAHPGYREGKVTRTTHNGWPAALWEFRADGFETGDEDRHTYEIAWEEGSLMYDVRVSAPVGRQDEAKRHFDTALDSFTRG</sequence>
<feature type="compositionally biased region" description="Low complexity" evidence="8">
    <location>
        <begin position="380"/>
        <end position="389"/>
    </location>
</feature>
<dbReference type="InterPro" id="IPR011009">
    <property type="entry name" value="Kinase-like_dom_sf"/>
</dbReference>
<dbReference type="EC" id="2.7.11.1" evidence="1"/>
<dbReference type="Proteomes" id="UP001500403">
    <property type="component" value="Unassembled WGS sequence"/>
</dbReference>
<dbReference type="Pfam" id="PF00069">
    <property type="entry name" value="Pkinase"/>
    <property type="match status" value="1"/>
</dbReference>
<evidence type="ECO:0000313" key="10">
    <source>
        <dbReference type="EMBL" id="GAA2940881.1"/>
    </source>
</evidence>
<name>A0ABN3X840_9ACTN</name>
<dbReference type="InterPro" id="IPR017441">
    <property type="entry name" value="Protein_kinase_ATP_BS"/>
</dbReference>
<feature type="domain" description="Protein kinase" evidence="9">
    <location>
        <begin position="22"/>
        <end position="286"/>
    </location>
</feature>
<feature type="region of interest" description="Disordered" evidence="8">
    <location>
        <begin position="343"/>
        <end position="401"/>
    </location>
</feature>
<organism evidence="10 11">
    <name type="scientific">Streptomyces enissocaesilis</name>
    <dbReference type="NCBI Taxonomy" id="332589"/>
    <lineage>
        <taxon>Bacteria</taxon>
        <taxon>Bacillati</taxon>
        <taxon>Actinomycetota</taxon>
        <taxon>Actinomycetes</taxon>
        <taxon>Kitasatosporales</taxon>
        <taxon>Streptomycetaceae</taxon>
        <taxon>Streptomyces</taxon>
        <taxon>Streptomyces rochei group</taxon>
    </lineage>
</organism>
<keyword evidence="11" id="KW-1185">Reference proteome</keyword>
<evidence type="ECO:0000256" key="1">
    <source>
        <dbReference type="ARBA" id="ARBA00012513"/>
    </source>
</evidence>
<reference evidence="10 11" key="1">
    <citation type="journal article" date="2019" name="Int. J. Syst. Evol. Microbiol.">
        <title>The Global Catalogue of Microorganisms (GCM) 10K type strain sequencing project: providing services to taxonomists for standard genome sequencing and annotation.</title>
        <authorList>
            <consortium name="The Broad Institute Genomics Platform"/>
            <consortium name="The Broad Institute Genome Sequencing Center for Infectious Disease"/>
            <person name="Wu L."/>
            <person name="Ma J."/>
        </authorList>
    </citation>
    <scope>NUCLEOTIDE SEQUENCE [LARGE SCALE GENOMIC DNA]</scope>
    <source>
        <strain evidence="10 11">JCM 9088</strain>
    </source>
</reference>
<dbReference type="SUPFAM" id="SSF56112">
    <property type="entry name" value="Protein kinase-like (PK-like)"/>
    <property type="match status" value="1"/>
</dbReference>
<dbReference type="Gene3D" id="3.30.200.20">
    <property type="entry name" value="Phosphorylase Kinase, domain 1"/>
    <property type="match status" value="1"/>
</dbReference>
<dbReference type="PROSITE" id="PS00108">
    <property type="entry name" value="PROTEIN_KINASE_ST"/>
    <property type="match status" value="1"/>
</dbReference>
<evidence type="ECO:0000256" key="6">
    <source>
        <dbReference type="ARBA" id="ARBA00022840"/>
    </source>
</evidence>
<feature type="compositionally biased region" description="Low complexity" evidence="8">
    <location>
        <begin position="357"/>
        <end position="372"/>
    </location>
</feature>
<dbReference type="SMART" id="SM00220">
    <property type="entry name" value="S_TKc"/>
    <property type="match status" value="1"/>
</dbReference>
<evidence type="ECO:0000256" key="8">
    <source>
        <dbReference type="SAM" id="MobiDB-lite"/>
    </source>
</evidence>
<dbReference type="InterPro" id="IPR000719">
    <property type="entry name" value="Prot_kinase_dom"/>
</dbReference>
<evidence type="ECO:0000259" key="9">
    <source>
        <dbReference type="PROSITE" id="PS50011"/>
    </source>
</evidence>
<evidence type="ECO:0000256" key="4">
    <source>
        <dbReference type="ARBA" id="ARBA00022741"/>
    </source>
</evidence>
<keyword evidence="2" id="KW-0723">Serine/threonine-protein kinase</keyword>
<evidence type="ECO:0000256" key="5">
    <source>
        <dbReference type="ARBA" id="ARBA00022777"/>
    </source>
</evidence>
<dbReference type="PROSITE" id="PS00107">
    <property type="entry name" value="PROTEIN_KINASE_ATP"/>
    <property type="match status" value="1"/>
</dbReference>
<feature type="binding site" evidence="7">
    <location>
        <position position="51"/>
    </location>
    <ligand>
        <name>ATP</name>
        <dbReference type="ChEBI" id="CHEBI:30616"/>
    </ligand>
</feature>
<dbReference type="PANTHER" id="PTHR43289:SF6">
    <property type="entry name" value="SERINE_THREONINE-PROTEIN KINASE NEKL-3"/>
    <property type="match status" value="1"/>
</dbReference>
<dbReference type="PROSITE" id="PS50011">
    <property type="entry name" value="PROTEIN_KINASE_DOM"/>
    <property type="match status" value="1"/>
</dbReference>
<accession>A0ABN3X840</accession>
<dbReference type="CDD" id="cd14014">
    <property type="entry name" value="STKc_PknB_like"/>
    <property type="match status" value="1"/>
</dbReference>
<keyword evidence="5" id="KW-0418">Kinase</keyword>
<evidence type="ECO:0000256" key="7">
    <source>
        <dbReference type="PROSITE-ProRule" id="PRU10141"/>
    </source>
</evidence>
<evidence type="ECO:0000256" key="3">
    <source>
        <dbReference type="ARBA" id="ARBA00022679"/>
    </source>
</evidence>
<proteinExistence type="predicted"/>
<dbReference type="PANTHER" id="PTHR43289">
    <property type="entry name" value="MITOGEN-ACTIVATED PROTEIN KINASE KINASE KINASE 20-RELATED"/>
    <property type="match status" value="1"/>
</dbReference>
<keyword evidence="3" id="KW-0808">Transferase</keyword>